<organism evidence="2">
    <name type="scientific">metagenome</name>
    <dbReference type="NCBI Taxonomy" id="256318"/>
    <lineage>
        <taxon>unclassified sequences</taxon>
        <taxon>metagenomes</taxon>
    </lineage>
</organism>
<sequence>MLRTSPTSRRTPRSRVPSIGCTTGRQRRLAGAGGRSPRIVTCRLNGSAVNRYMPGKQRFTRSFDWASFLEERPAIVPAFRHDIVASLYRTRKETLSDEISKERQR</sequence>
<proteinExistence type="predicted"/>
<dbReference type="EMBL" id="UIDG01000046">
    <property type="protein sequence ID" value="SUS04686.1"/>
    <property type="molecule type" value="Genomic_DNA"/>
</dbReference>
<feature type="region of interest" description="Disordered" evidence="1">
    <location>
        <begin position="1"/>
        <end position="35"/>
    </location>
</feature>
<gene>
    <name evidence="2" type="ORF">DF3PB_140018</name>
</gene>
<feature type="compositionally biased region" description="Low complexity" evidence="1">
    <location>
        <begin position="1"/>
        <end position="18"/>
    </location>
</feature>
<dbReference type="AlphaFoldDB" id="A0A380T947"/>
<evidence type="ECO:0000256" key="1">
    <source>
        <dbReference type="SAM" id="MobiDB-lite"/>
    </source>
</evidence>
<accession>A0A380T947</accession>
<evidence type="ECO:0000313" key="2">
    <source>
        <dbReference type="EMBL" id="SUS04686.1"/>
    </source>
</evidence>
<protein>
    <submittedName>
        <fullName evidence="2">Uncharacterized protein</fullName>
    </submittedName>
</protein>
<reference evidence="2" key="1">
    <citation type="submission" date="2018-07" db="EMBL/GenBank/DDBJ databases">
        <authorList>
            <person name="Quirk P.G."/>
            <person name="Krulwich T.A."/>
        </authorList>
    </citation>
    <scope>NUCLEOTIDE SEQUENCE</scope>
</reference>
<name>A0A380T947_9ZZZZ</name>